<evidence type="ECO:0000256" key="1">
    <source>
        <dbReference type="SAM" id="MobiDB-lite"/>
    </source>
</evidence>
<feature type="compositionally biased region" description="Basic and acidic residues" evidence="1">
    <location>
        <begin position="34"/>
        <end position="47"/>
    </location>
</feature>
<protein>
    <submittedName>
        <fullName evidence="2">Uncharacterized protein</fullName>
    </submittedName>
</protein>
<evidence type="ECO:0000313" key="3">
    <source>
        <dbReference type="Proteomes" id="UP001189429"/>
    </source>
</evidence>
<proteinExistence type="predicted"/>
<feature type="compositionally biased region" description="Basic residues" evidence="1">
    <location>
        <begin position="49"/>
        <end position="64"/>
    </location>
</feature>
<keyword evidence="3" id="KW-1185">Reference proteome</keyword>
<dbReference type="Proteomes" id="UP001189429">
    <property type="component" value="Unassembled WGS sequence"/>
</dbReference>
<feature type="region of interest" description="Disordered" evidence="1">
    <location>
        <begin position="79"/>
        <end position="109"/>
    </location>
</feature>
<feature type="non-terminal residue" evidence="2">
    <location>
        <position position="1"/>
    </location>
</feature>
<dbReference type="EMBL" id="CAUYUJ010006393">
    <property type="protein sequence ID" value="CAK0817223.1"/>
    <property type="molecule type" value="Genomic_DNA"/>
</dbReference>
<gene>
    <name evidence="2" type="ORF">PCOR1329_LOCUS19888</name>
</gene>
<accession>A0ABN9RHF3</accession>
<feature type="region of interest" description="Disordered" evidence="1">
    <location>
        <begin position="25"/>
        <end position="64"/>
    </location>
</feature>
<organism evidence="2 3">
    <name type="scientific">Prorocentrum cordatum</name>
    <dbReference type="NCBI Taxonomy" id="2364126"/>
    <lineage>
        <taxon>Eukaryota</taxon>
        <taxon>Sar</taxon>
        <taxon>Alveolata</taxon>
        <taxon>Dinophyceae</taxon>
        <taxon>Prorocentrales</taxon>
        <taxon>Prorocentraceae</taxon>
        <taxon>Prorocentrum</taxon>
    </lineage>
</organism>
<evidence type="ECO:0000313" key="2">
    <source>
        <dbReference type="EMBL" id="CAK0817223.1"/>
    </source>
</evidence>
<sequence length="147" mass="16148">PLVFALAGSWESQCGWGARARPGGGIAGAHRQRHGLEDHRERPEGRHYPGTKRRMRRRAWRRRTRRAASARAIWGSGCRTVPAAARSGGGRRSPDGGHHGGRHLRARAAASPAASIRVWIGQSLPPRPPAPPTSWCLRPCDCRRIPK</sequence>
<reference evidence="2" key="1">
    <citation type="submission" date="2023-10" db="EMBL/GenBank/DDBJ databases">
        <authorList>
            <person name="Chen Y."/>
            <person name="Shah S."/>
            <person name="Dougan E. K."/>
            <person name="Thang M."/>
            <person name="Chan C."/>
        </authorList>
    </citation>
    <scope>NUCLEOTIDE SEQUENCE [LARGE SCALE GENOMIC DNA]</scope>
</reference>
<comment type="caution">
    <text evidence="2">The sequence shown here is derived from an EMBL/GenBank/DDBJ whole genome shotgun (WGS) entry which is preliminary data.</text>
</comment>
<name>A0ABN9RHF3_9DINO</name>